<proteinExistence type="predicted"/>
<sequence length="155" mass="18041">MINDPQKEAAITIFSKKSLSDNREFVYEHLIEPNFDILNEIRNVQIFSETVKFNLFYKVKYNQDIGYAKKAVNLALEMGCEDELNKLLQNWIKVKERTIRDNLSKSNKENLPNISNPRQVRTKGAPKKCVKSTLENTTTKYHNKGKEKIYVTANL</sequence>
<evidence type="ECO:0000313" key="3">
    <source>
        <dbReference type="Proteomes" id="UP000233469"/>
    </source>
</evidence>
<comment type="caution">
    <text evidence="2">The sequence shown here is derived from an EMBL/GenBank/DDBJ whole genome shotgun (WGS) entry which is preliminary data.</text>
</comment>
<reference evidence="2 3" key="2">
    <citation type="submission" date="2017-10" db="EMBL/GenBank/DDBJ databases">
        <title>Extensive intraspecific genome diversity in a model arbuscular mycorrhizal fungus.</title>
        <authorList>
            <person name="Chen E.C.H."/>
            <person name="Morin E."/>
            <person name="Baudet D."/>
            <person name="Noel J."/>
            <person name="Ndikumana S."/>
            <person name="Charron P."/>
            <person name="St-Onge C."/>
            <person name="Giorgi J."/>
            <person name="Grigoriev I.V."/>
            <person name="Roux C."/>
            <person name="Martin F.M."/>
            <person name="Corradi N."/>
        </authorList>
    </citation>
    <scope>NUCLEOTIDE SEQUENCE [LARGE SCALE GENOMIC DNA]</scope>
    <source>
        <strain evidence="2 3">C2</strain>
    </source>
</reference>
<reference evidence="2 3" key="1">
    <citation type="submission" date="2016-04" db="EMBL/GenBank/DDBJ databases">
        <title>Genome analyses suggest a sexual origin of heterokaryosis in a supposedly ancient asexual fungus.</title>
        <authorList>
            <person name="Ropars J."/>
            <person name="Sedzielewska K."/>
            <person name="Noel J."/>
            <person name="Charron P."/>
            <person name="Farinelli L."/>
            <person name="Marton T."/>
            <person name="Kruger M."/>
            <person name="Pelin A."/>
            <person name="Brachmann A."/>
            <person name="Corradi N."/>
        </authorList>
    </citation>
    <scope>NUCLEOTIDE SEQUENCE [LARGE SCALE GENOMIC DNA]</scope>
    <source>
        <strain evidence="2 3">C2</strain>
    </source>
</reference>
<organism evidence="2 3">
    <name type="scientific">Rhizophagus irregularis</name>
    <dbReference type="NCBI Taxonomy" id="588596"/>
    <lineage>
        <taxon>Eukaryota</taxon>
        <taxon>Fungi</taxon>
        <taxon>Fungi incertae sedis</taxon>
        <taxon>Mucoromycota</taxon>
        <taxon>Glomeromycotina</taxon>
        <taxon>Glomeromycetes</taxon>
        <taxon>Glomerales</taxon>
        <taxon>Glomeraceae</taxon>
        <taxon>Rhizophagus</taxon>
    </lineage>
</organism>
<dbReference type="EMBL" id="LLXL01001946">
    <property type="protein sequence ID" value="PKK62351.1"/>
    <property type="molecule type" value="Genomic_DNA"/>
</dbReference>
<feature type="region of interest" description="Disordered" evidence="1">
    <location>
        <begin position="103"/>
        <end position="128"/>
    </location>
</feature>
<protein>
    <submittedName>
        <fullName evidence="2">Uncharacterized protein</fullName>
    </submittedName>
</protein>
<name>A0A2N1ML35_9GLOM</name>
<feature type="compositionally biased region" description="Polar residues" evidence="1">
    <location>
        <begin position="109"/>
        <end position="119"/>
    </location>
</feature>
<gene>
    <name evidence="2" type="ORF">RhiirC2_790510</name>
</gene>
<dbReference type="VEuPathDB" id="FungiDB:FUN_011194"/>
<evidence type="ECO:0000313" key="2">
    <source>
        <dbReference type="EMBL" id="PKK62351.1"/>
    </source>
</evidence>
<evidence type="ECO:0000256" key="1">
    <source>
        <dbReference type="SAM" id="MobiDB-lite"/>
    </source>
</evidence>
<dbReference type="Proteomes" id="UP000233469">
    <property type="component" value="Unassembled WGS sequence"/>
</dbReference>
<dbReference type="AlphaFoldDB" id="A0A2N1ML35"/>
<accession>A0A2N1ML35</accession>